<evidence type="ECO:0000313" key="2">
    <source>
        <dbReference type="Proteomes" id="UP000580861"/>
    </source>
</evidence>
<name>A0A841B3U5_9PSEU</name>
<protein>
    <submittedName>
        <fullName evidence="1">Uncharacterized protein</fullName>
    </submittedName>
</protein>
<sequence length="112" mass="12259">MALVALFLRVYVFASSAGRHALGVDVANGKCCVVDGLIDVGEVVYVPVVDEIIDQCELGLTVNDDFPTGLSLVRPYLEHFYLESEKTIEFAAIKWFGDDEFESVSGQLELVA</sequence>
<dbReference type="RefSeq" id="WP_184897674.1">
    <property type="nucleotide sequence ID" value="NZ_JACHMX010000001.1"/>
</dbReference>
<reference evidence="1 2" key="1">
    <citation type="submission" date="2020-08" db="EMBL/GenBank/DDBJ databases">
        <title>Sequencing the genomes of 1000 actinobacteria strains.</title>
        <authorList>
            <person name="Klenk H.-P."/>
        </authorList>
    </citation>
    <scope>NUCLEOTIDE SEQUENCE [LARGE SCALE GENOMIC DNA]</scope>
    <source>
        <strain evidence="1 2">DSM 45272</strain>
    </source>
</reference>
<accession>A0A841B3U5</accession>
<dbReference type="Proteomes" id="UP000580861">
    <property type="component" value="Unassembled WGS sequence"/>
</dbReference>
<evidence type="ECO:0000313" key="1">
    <source>
        <dbReference type="EMBL" id="MBB5853997.1"/>
    </source>
</evidence>
<dbReference type="EMBL" id="JACHMX010000001">
    <property type="protein sequence ID" value="MBB5853997.1"/>
    <property type="molecule type" value="Genomic_DNA"/>
</dbReference>
<proteinExistence type="predicted"/>
<organism evidence="1 2">
    <name type="scientific">Amycolatopsis umgeniensis</name>
    <dbReference type="NCBI Taxonomy" id="336628"/>
    <lineage>
        <taxon>Bacteria</taxon>
        <taxon>Bacillati</taxon>
        <taxon>Actinomycetota</taxon>
        <taxon>Actinomycetes</taxon>
        <taxon>Pseudonocardiales</taxon>
        <taxon>Pseudonocardiaceae</taxon>
        <taxon>Amycolatopsis</taxon>
    </lineage>
</organism>
<dbReference type="AlphaFoldDB" id="A0A841B3U5"/>
<comment type="caution">
    <text evidence="1">The sequence shown here is derived from an EMBL/GenBank/DDBJ whole genome shotgun (WGS) entry which is preliminary data.</text>
</comment>
<gene>
    <name evidence="1" type="ORF">HDA45_004084</name>
</gene>
<keyword evidence="2" id="KW-1185">Reference proteome</keyword>